<evidence type="ECO:0000256" key="6">
    <source>
        <dbReference type="ARBA" id="ARBA00022490"/>
    </source>
</evidence>
<evidence type="ECO:0000256" key="1">
    <source>
        <dbReference type="ARBA" id="ARBA00004202"/>
    </source>
</evidence>
<accession>A0A060Y5L6</accession>
<keyword evidence="5" id="KW-1003">Cell membrane</keyword>
<evidence type="ECO:0000256" key="13">
    <source>
        <dbReference type="ARBA" id="ARBA00023054"/>
    </source>
</evidence>
<dbReference type="EC" id="2.7.11.1" evidence="4"/>
<keyword evidence="8" id="KW-0808">Transferase</keyword>
<keyword evidence="6" id="KW-0963">Cytoplasm</keyword>
<keyword evidence="14" id="KW-0472">Membrane</keyword>
<evidence type="ECO:0000256" key="10">
    <source>
        <dbReference type="ARBA" id="ARBA00022763"/>
    </source>
</evidence>
<dbReference type="PaxDb" id="8022-A0A060Y5L6"/>
<keyword evidence="10" id="KW-0227">DNA damage</keyword>
<keyword evidence="13" id="KW-0175">Coiled coil</keyword>
<evidence type="ECO:0000256" key="5">
    <source>
        <dbReference type="ARBA" id="ARBA00022475"/>
    </source>
</evidence>
<dbReference type="PANTHER" id="PTHR47167">
    <property type="entry name" value="SERINE/THREONINE-PROTEIN KINASE TAO1-LIKE PROTEIN"/>
    <property type="match status" value="1"/>
</dbReference>
<evidence type="ECO:0000256" key="7">
    <source>
        <dbReference type="ARBA" id="ARBA00022527"/>
    </source>
</evidence>
<feature type="compositionally biased region" description="Basic and acidic residues" evidence="17">
    <location>
        <begin position="77"/>
        <end position="104"/>
    </location>
</feature>
<evidence type="ECO:0000313" key="18">
    <source>
        <dbReference type="EMBL" id="CDQ87203.1"/>
    </source>
</evidence>
<dbReference type="GO" id="GO:0004674">
    <property type="term" value="F:protein serine/threonine kinase activity"/>
    <property type="evidence" value="ECO:0007669"/>
    <property type="project" value="UniProtKB-KW"/>
</dbReference>
<evidence type="ECO:0000256" key="3">
    <source>
        <dbReference type="ARBA" id="ARBA00008874"/>
    </source>
</evidence>
<gene>
    <name evidence="18" type="ORF">GSONMT00036383001</name>
</gene>
<dbReference type="EMBL" id="FR907743">
    <property type="protein sequence ID" value="CDQ87203.1"/>
    <property type="molecule type" value="Genomic_DNA"/>
</dbReference>
<reference evidence="18" key="1">
    <citation type="journal article" date="2014" name="Nat. Commun.">
        <title>The rainbow trout genome provides novel insights into evolution after whole-genome duplication in vertebrates.</title>
        <authorList>
            <person name="Berthelot C."/>
            <person name="Brunet F."/>
            <person name="Chalopin D."/>
            <person name="Juanchich A."/>
            <person name="Bernard M."/>
            <person name="Noel B."/>
            <person name="Bento P."/>
            <person name="Da Silva C."/>
            <person name="Labadie K."/>
            <person name="Alberti A."/>
            <person name="Aury J.M."/>
            <person name="Louis A."/>
            <person name="Dehais P."/>
            <person name="Bardou P."/>
            <person name="Montfort J."/>
            <person name="Klopp C."/>
            <person name="Cabau C."/>
            <person name="Gaspin C."/>
            <person name="Thorgaard G.H."/>
            <person name="Boussaha M."/>
            <person name="Quillet E."/>
            <person name="Guyomard R."/>
            <person name="Galiana D."/>
            <person name="Bobe J."/>
            <person name="Volff J.N."/>
            <person name="Genet C."/>
            <person name="Wincker P."/>
            <person name="Jaillon O."/>
            <person name="Roest Crollius H."/>
            <person name="Guiguen Y."/>
        </authorList>
    </citation>
    <scope>NUCLEOTIDE SEQUENCE [LARGE SCALE GENOMIC DNA]</scope>
</reference>
<name>A0A060Y5L6_ONCMY</name>
<keyword evidence="7" id="KW-0723">Serine/threonine-protein kinase</keyword>
<sequence>MDEHRLKLQKEVETQANNAYIELEKLAKRHTIHCEKEMKTMSSDEKKFQQQIVSQQKKELTTFLDNQKKQYKLCKEKMKEEMNEDHHTTKKEKQERLSKHKENLQHSQAEEEAQVLSQQRVFYDRNCRGFKRKVMIKRHALEQEQIREVLDIV</sequence>
<reference evidence="18" key="2">
    <citation type="submission" date="2014-03" db="EMBL/GenBank/DDBJ databases">
        <authorList>
            <person name="Genoscope - CEA"/>
        </authorList>
    </citation>
    <scope>NUCLEOTIDE SEQUENCE</scope>
</reference>
<comment type="catalytic activity">
    <reaction evidence="15">
        <text>L-threonyl-[protein] + ATP = O-phospho-L-threonyl-[protein] + ADP + H(+)</text>
        <dbReference type="Rhea" id="RHEA:46608"/>
        <dbReference type="Rhea" id="RHEA-COMP:11060"/>
        <dbReference type="Rhea" id="RHEA-COMP:11605"/>
        <dbReference type="ChEBI" id="CHEBI:15378"/>
        <dbReference type="ChEBI" id="CHEBI:30013"/>
        <dbReference type="ChEBI" id="CHEBI:30616"/>
        <dbReference type="ChEBI" id="CHEBI:61977"/>
        <dbReference type="ChEBI" id="CHEBI:456216"/>
        <dbReference type="EC" id="2.7.11.1"/>
    </reaction>
</comment>
<organism evidence="18 19">
    <name type="scientific">Oncorhynchus mykiss</name>
    <name type="common">Rainbow trout</name>
    <name type="synonym">Salmo gairdneri</name>
    <dbReference type="NCBI Taxonomy" id="8022"/>
    <lineage>
        <taxon>Eukaryota</taxon>
        <taxon>Metazoa</taxon>
        <taxon>Chordata</taxon>
        <taxon>Craniata</taxon>
        <taxon>Vertebrata</taxon>
        <taxon>Euteleostomi</taxon>
        <taxon>Actinopterygii</taxon>
        <taxon>Neopterygii</taxon>
        <taxon>Teleostei</taxon>
        <taxon>Protacanthopterygii</taxon>
        <taxon>Salmoniformes</taxon>
        <taxon>Salmonidae</taxon>
        <taxon>Salmoninae</taxon>
        <taxon>Oncorhynchus</taxon>
    </lineage>
</organism>
<evidence type="ECO:0000256" key="8">
    <source>
        <dbReference type="ARBA" id="ARBA00022679"/>
    </source>
</evidence>
<dbReference type="InterPro" id="IPR051234">
    <property type="entry name" value="TAO_STE20_kinase"/>
</dbReference>
<evidence type="ECO:0000256" key="9">
    <source>
        <dbReference type="ARBA" id="ARBA00022741"/>
    </source>
</evidence>
<keyword evidence="12" id="KW-0067">ATP-binding</keyword>
<dbReference type="GO" id="GO:0005886">
    <property type="term" value="C:plasma membrane"/>
    <property type="evidence" value="ECO:0007669"/>
    <property type="project" value="UniProtKB-SubCell"/>
</dbReference>
<evidence type="ECO:0000256" key="4">
    <source>
        <dbReference type="ARBA" id="ARBA00012513"/>
    </source>
</evidence>
<comment type="catalytic activity">
    <reaction evidence="16">
        <text>L-seryl-[protein] + ATP = O-phospho-L-seryl-[protein] + ADP + H(+)</text>
        <dbReference type="Rhea" id="RHEA:17989"/>
        <dbReference type="Rhea" id="RHEA-COMP:9863"/>
        <dbReference type="Rhea" id="RHEA-COMP:11604"/>
        <dbReference type="ChEBI" id="CHEBI:15378"/>
        <dbReference type="ChEBI" id="CHEBI:29999"/>
        <dbReference type="ChEBI" id="CHEBI:30616"/>
        <dbReference type="ChEBI" id="CHEBI:83421"/>
        <dbReference type="ChEBI" id="CHEBI:456216"/>
        <dbReference type="EC" id="2.7.11.1"/>
    </reaction>
</comment>
<evidence type="ECO:0000256" key="16">
    <source>
        <dbReference type="ARBA" id="ARBA00048679"/>
    </source>
</evidence>
<evidence type="ECO:0000256" key="11">
    <source>
        <dbReference type="ARBA" id="ARBA00022777"/>
    </source>
</evidence>
<dbReference type="PANTHER" id="PTHR47167:SF10">
    <property type="entry name" value="SERINE_THREONINE-PROTEIN KINASE TAO3"/>
    <property type="match status" value="1"/>
</dbReference>
<evidence type="ECO:0000256" key="12">
    <source>
        <dbReference type="ARBA" id="ARBA00022840"/>
    </source>
</evidence>
<proteinExistence type="inferred from homology"/>
<evidence type="ECO:0000256" key="15">
    <source>
        <dbReference type="ARBA" id="ARBA00047899"/>
    </source>
</evidence>
<comment type="similarity">
    <text evidence="3">Belongs to the protein kinase superfamily. STE Ser/Thr protein kinase family. STE20 subfamily.</text>
</comment>
<evidence type="ECO:0000256" key="17">
    <source>
        <dbReference type="SAM" id="MobiDB-lite"/>
    </source>
</evidence>
<evidence type="ECO:0000256" key="14">
    <source>
        <dbReference type="ARBA" id="ARBA00023136"/>
    </source>
</evidence>
<keyword evidence="11" id="KW-0418">Kinase</keyword>
<protein>
    <recommendedName>
        <fullName evidence="4">non-specific serine/threonine protein kinase</fullName>
        <ecNumber evidence="4">2.7.11.1</ecNumber>
    </recommendedName>
</protein>
<dbReference type="GO" id="GO:0005737">
    <property type="term" value="C:cytoplasm"/>
    <property type="evidence" value="ECO:0007669"/>
    <property type="project" value="UniProtKB-SubCell"/>
</dbReference>
<evidence type="ECO:0000256" key="2">
    <source>
        <dbReference type="ARBA" id="ARBA00004496"/>
    </source>
</evidence>
<dbReference type="GO" id="GO:0006974">
    <property type="term" value="P:DNA damage response"/>
    <property type="evidence" value="ECO:0007669"/>
    <property type="project" value="UniProtKB-KW"/>
</dbReference>
<comment type="subcellular location">
    <subcellularLocation>
        <location evidence="1">Cell membrane</location>
        <topology evidence="1">Peripheral membrane protein</topology>
    </subcellularLocation>
    <subcellularLocation>
        <location evidence="2">Cytoplasm</location>
    </subcellularLocation>
</comment>
<dbReference type="Proteomes" id="UP000193380">
    <property type="component" value="Unassembled WGS sequence"/>
</dbReference>
<keyword evidence="9" id="KW-0547">Nucleotide-binding</keyword>
<dbReference type="AlphaFoldDB" id="A0A060Y5L6"/>
<dbReference type="GO" id="GO:0005524">
    <property type="term" value="F:ATP binding"/>
    <property type="evidence" value="ECO:0007669"/>
    <property type="project" value="UniProtKB-KW"/>
</dbReference>
<evidence type="ECO:0000313" key="19">
    <source>
        <dbReference type="Proteomes" id="UP000193380"/>
    </source>
</evidence>
<dbReference type="STRING" id="8022.A0A060Y5L6"/>
<feature type="region of interest" description="Disordered" evidence="17">
    <location>
        <begin position="77"/>
        <end position="111"/>
    </location>
</feature>
<dbReference type="GO" id="GO:0051493">
    <property type="term" value="P:regulation of cytoskeleton organization"/>
    <property type="evidence" value="ECO:0007669"/>
    <property type="project" value="TreeGrafter"/>
</dbReference>